<evidence type="ECO:0000313" key="13">
    <source>
        <dbReference type="EMBL" id="QBR02365.1"/>
    </source>
</evidence>
<accession>A0A4P7D6A2</accession>
<evidence type="ECO:0000256" key="11">
    <source>
        <dbReference type="SAM" id="SignalP"/>
    </source>
</evidence>
<evidence type="ECO:0000256" key="8">
    <source>
        <dbReference type="ARBA" id="ARBA00023114"/>
    </source>
</evidence>
<dbReference type="Proteomes" id="UP000295727">
    <property type="component" value="Chromosome 3"/>
</dbReference>
<evidence type="ECO:0000256" key="1">
    <source>
        <dbReference type="ARBA" id="ARBA00004571"/>
    </source>
</evidence>
<keyword evidence="10" id="KW-0998">Cell outer membrane</keyword>
<protein>
    <submittedName>
        <fullName evidence="13">Porin</fullName>
    </submittedName>
</protein>
<keyword evidence="3" id="KW-0813">Transport</keyword>
<evidence type="ECO:0000313" key="14">
    <source>
        <dbReference type="Proteomes" id="UP000295727"/>
    </source>
</evidence>
<evidence type="ECO:0000259" key="12">
    <source>
        <dbReference type="Pfam" id="PF13609"/>
    </source>
</evidence>
<keyword evidence="4" id="KW-1134">Transmembrane beta strand</keyword>
<proteinExistence type="predicted"/>
<dbReference type="SUPFAM" id="SSF56935">
    <property type="entry name" value="Porins"/>
    <property type="match status" value="1"/>
</dbReference>
<evidence type="ECO:0000256" key="6">
    <source>
        <dbReference type="ARBA" id="ARBA00022729"/>
    </source>
</evidence>
<organism evidence="13 14">
    <name type="scientific">Paraburkholderia pallida</name>
    <dbReference type="NCBI Taxonomy" id="2547399"/>
    <lineage>
        <taxon>Bacteria</taxon>
        <taxon>Pseudomonadati</taxon>
        <taxon>Pseudomonadota</taxon>
        <taxon>Betaproteobacteria</taxon>
        <taxon>Burkholderiales</taxon>
        <taxon>Burkholderiaceae</taxon>
        <taxon>Paraburkholderia</taxon>
    </lineage>
</organism>
<dbReference type="GO" id="GO:0006811">
    <property type="term" value="P:monoatomic ion transport"/>
    <property type="evidence" value="ECO:0007669"/>
    <property type="project" value="UniProtKB-KW"/>
</dbReference>
<comment type="subunit">
    <text evidence="2">Homotrimer.</text>
</comment>
<dbReference type="OrthoDB" id="8679056at2"/>
<dbReference type="PANTHER" id="PTHR34501">
    <property type="entry name" value="PROTEIN YDDL-RELATED"/>
    <property type="match status" value="1"/>
</dbReference>
<dbReference type="EMBL" id="CP038150">
    <property type="protein sequence ID" value="QBR02365.1"/>
    <property type="molecule type" value="Genomic_DNA"/>
</dbReference>
<feature type="chain" id="PRO_5020789349" evidence="11">
    <location>
        <begin position="24"/>
        <end position="380"/>
    </location>
</feature>
<dbReference type="InterPro" id="IPR033900">
    <property type="entry name" value="Gram_neg_porin_domain"/>
</dbReference>
<dbReference type="KEGG" id="ppai:E1956_30010"/>
<name>A0A4P7D6A2_9BURK</name>
<dbReference type="AlphaFoldDB" id="A0A4P7D6A2"/>
<dbReference type="InterPro" id="IPR050298">
    <property type="entry name" value="Gram-neg_bact_OMP"/>
</dbReference>
<sequence length="380" mass="40192">MYYRSAICACAALISIAPVCAHAEDEAAAAEIQGGGSAVTLYGLIDQGVQFLNNAATGKTTSNVFQVGSGTATSYFGIRGTEDLGGGIRTIFDLQGGFSPNAGTSSQGGRLFGRQAYVGLDGKYGRLTLGRQYTMRFYATSPINPFGTGAQGITTLDNGIANARADNSISYRYEFAGLTAGVNWSFGRDAVNGDPANNAASNCPGETTPSTECREYSAMLKYETHYWGLTSAYERNYGGTSATYGGLTSPKLHDSRLILGGYVNVKGARFGLGWIRRDDQGIATPKSNLIWVSGTVPVTPFLYVDGMVADLKYDSSPNKALVFVLRGQYFLSKRTSLYITGEHIKNGGKLALSASTMSPVADPPPGGAQLSVIAGIRHLF</sequence>
<keyword evidence="8" id="KW-0626">Porin</keyword>
<dbReference type="Pfam" id="PF13609">
    <property type="entry name" value="Porin_4"/>
    <property type="match status" value="1"/>
</dbReference>
<dbReference type="Gene3D" id="2.40.160.10">
    <property type="entry name" value="Porin"/>
    <property type="match status" value="1"/>
</dbReference>
<keyword evidence="14" id="KW-1185">Reference proteome</keyword>
<keyword evidence="5" id="KW-0812">Transmembrane</keyword>
<dbReference type="GO" id="GO:0009279">
    <property type="term" value="C:cell outer membrane"/>
    <property type="evidence" value="ECO:0007669"/>
    <property type="project" value="UniProtKB-SubCell"/>
</dbReference>
<evidence type="ECO:0000256" key="2">
    <source>
        <dbReference type="ARBA" id="ARBA00011233"/>
    </source>
</evidence>
<dbReference type="InterPro" id="IPR023614">
    <property type="entry name" value="Porin_dom_sf"/>
</dbReference>
<gene>
    <name evidence="13" type="ORF">E1956_30010</name>
</gene>
<dbReference type="GO" id="GO:0046930">
    <property type="term" value="C:pore complex"/>
    <property type="evidence" value="ECO:0007669"/>
    <property type="project" value="UniProtKB-KW"/>
</dbReference>
<dbReference type="GO" id="GO:0015288">
    <property type="term" value="F:porin activity"/>
    <property type="evidence" value="ECO:0007669"/>
    <property type="project" value="UniProtKB-KW"/>
</dbReference>
<keyword evidence="9" id="KW-0472">Membrane</keyword>
<evidence type="ECO:0000256" key="4">
    <source>
        <dbReference type="ARBA" id="ARBA00022452"/>
    </source>
</evidence>
<evidence type="ECO:0000256" key="10">
    <source>
        <dbReference type="ARBA" id="ARBA00023237"/>
    </source>
</evidence>
<keyword evidence="6 11" id="KW-0732">Signal</keyword>
<evidence type="ECO:0000256" key="5">
    <source>
        <dbReference type="ARBA" id="ARBA00022692"/>
    </source>
</evidence>
<dbReference type="CDD" id="cd00342">
    <property type="entry name" value="gram_neg_porins"/>
    <property type="match status" value="1"/>
</dbReference>
<evidence type="ECO:0000256" key="9">
    <source>
        <dbReference type="ARBA" id="ARBA00023136"/>
    </source>
</evidence>
<evidence type="ECO:0000256" key="7">
    <source>
        <dbReference type="ARBA" id="ARBA00023065"/>
    </source>
</evidence>
<dbReference type="PANTHER" id="PTHR34501:SF9">
    <property type="entry name" value="MAJOR OUTER MEMBRANE PROTEIN P.IA"/>
    <property type="match status" value="1"/>
</dbReference>
<evidence type="ECO:0000256" key="3">
    <source>
        <dbReference type="ARBA" id="ARBA00022448"/>
    </source>
</evidence>
<keyword evidence="7" id="KW-0406">Ion transport</keyword>
<feature type="signal peptide" evidence="11">
    <location>
        <begin position="1"/>
        <end position="23"/>
    </location>
</feature>
<comment type="subcellular location">
    <subcellularLocation>
        <location evidence="1">Cell outer membrane</location>
        <topology evidence="1">Multi-pass membrane protein</topology>
    </subcellularLocation>
</comment>
<reference evidence="13 14" key="1">
    <citation type="submission" date="2019-03" db="EMBL/GenBank/DDBJ databases">
        <title>Paraburkholderia sp. 7MH5, isolated from subtropical forest soil.</title>
        <authorList>
            <person name="Gao Z.-H."/>
            <person name="Qiu L.-H."/>
        </authorList>
    </citation>
    <scope>NUCLEOTIDE SEQUENCE [LARGE SCALE GENOMIC DNA]</scope>
    <source>
        <strain evidence="13 14">7MH5</strain>
    </source>
</reference>
<feature type="domain" description="Porin" evidence="12">
    <location>
        <begin position="9"/>
        <end position="348"/>
    </location>
</feature>